<comment type="caution">
    <text evidence="1">The sequence shown here is derived from an EMBL/GenBank/DDBJ whole genome shotgun (WGS) entry which is preliminary data.</text>
</comment>
<keyword evidence="2" id="KW-1185">Reference proteome</keyword>
<dbReference type="Proteomes" id="UP001148629">
    <property type="component" value="Unassembled WGS sequence"/>
</dbReference>
<evidence type="ECO:0000313" key="2">
    <source>
        <dbReference type="Proteomes" id="UP001148629"/>
    </source>
</evidence>
<proteinExistence type="predicted"/>
<reference evidence="1" key="1">
    <citation type="submission" date="2022-08" db="EMBL/GenBank/DDBJ databases">
        <title>Genome Sequence of Fusarium decemcellulare.</title>
        <authorList>
            <person name="Buettner E."/>
        </authorList>
    </citation>
    <scope>NUCLEOTIDE SEQUENCE</scope>
    <source>
        <strain evidence="1">Babe19</strain>
    </source>
</reference>
<dbReference type="EMBL" id="JANRMS010000084">
    <property type="protein sequence ID" value="KAJ3547286.1"/>
    <property type="molecule type" value="Genomic_DNA"/>
</dbReference>
<accession>A0ACC1SVB9</accession>
<organism evidence="1 2">
    <name type="scientific">Fusarium decemcellulare</name>
    <dbReference type="NCBI Taxonomy" id="57161"/>
    <lineage>
        <taxon>Eukaryota</taxon>
        <taxon>Fungi</taxon>
        <taxon>Dikarya</taxon>
        <taxon>Ascomycota</taxon>
        <taxon>Pezizomycotina</taxon>
        <taxon>Sordariomycetes</taxon>
        <taxon>Hypocreomycetidae</taxon>
        <taxon>Hypocreales</taxon>
        <taxon>Nectriaceae</taxon>
        <taxon>Fusarium</taxon>
        <taxon>Fusarium decemcellulare species complex</taxon>
    </lineage>
</organism>
<protein>
    <submittedName>
        <fullName evidence="1">Uncharacterized protein</fullName>
    </submittedName>
</protein>
<sequence>MSRAYHHKSRNSCSRCKQRRVKCSMQVPRCQNCQRRGETCDLIQHFVSPQPQKPPTRGDLGLVKYFAEVTSLCVSISTRSKWFWTTELPQQAESTPFLLEGLSAVSALHLAEKLPDNDSTLALTRKHYSSATSQFRVMISQINAENCISIFALSLIVIIMQLKLSSQHPRLSKLLDKDYSPIDSLESMRGAFRLIKAVGPFLNQSSVSSLFSWRHSEVDPQVEKTKNILLARLDTVENLTENHHCRSALTSLRLWLGGLQNWSKTWFELAWWPAVVSSEYLEHLRAGDIVSLLLYGYWCCGIHSRYKEWFVEGYVMQALVFVKAQVGSSWDLIHEDQPTDLELLVRAKNCSA</sequence>
<name>A0ACC1SVB9_9HYPO</name>
<evidence type="ECO:0000313" key="1">
    <source>
        <dbReference type="EMBL" id="KAJ3547286.1"/>
    </source>
</evidence>
<gene>
    <name evidence="1" type="ORF">NM208_g1592</name>
</gene>